<proteinExistence type="predicted"/>
<dbReference type="InterPro" id="IPR051897">
    <property type="entry name" value="PG-associated_BURP"/>
</dbReference>
<feature type="region of interest" description="Disordered" evidence="7">
    <location>
        <begin position="129"/>
        <end position="162"/>
    </location>
</feature>
<evidence type="ECO:0000256" key="5">
    <source>
        <dbReference type="ARBA" id="ARBA00022729"/>
    </source>
</evidence>
<feature type="compositionally biased region" description="Basic residues" evidence="7">
    <location>
        <begin position="149"/>
        <end position="162"/>
    </location>
</feature>
<comment type="caution">
    <text evidence="9">The sequence shown here is derived from an EMBL/GenBank/DDBJ whole genome shotgun (WGS) entry which is preliminary data.</text>
</comment>
<dbReference type="EMBL" id="QEFC01002323">
    <property type="protein sequence ID" value="KAE9452961.1"/>
    <property type="molecule type" value="Genomic_DNA"/>
</dbReference>
<dbReference type="SMART" id="SM01045">
    <property type="entry name" value="BURP"/>
    <property type="match status" value="1"/>
</dbReference>
<evidence type="ECO:0000256" key="6">
    <source>
        <dbReference type="ARBA" id="ARBA00023180"/>
    </source>
</evidence>
<protein>
    <recommendedName>
        <fullName evidence="8">BURP domain-containing protein</fullName>
    </recommendedName>
</protein>
<dbReference type="PANTHER" id="PTHR31458:SF2">
    <property type="entry name" value="POLYGALACTURONASE 1 BETA-LIKE PROTEIN 2"/>
    <property type="match status" value="1"/>
</dbReference>
<dbReference type="AlphaFoldDB" id="A0A6A4LAN1"/>
<feature type="non-terminal residue" evidence="9">
    <location>
        <position position="1"/>
    </location>
</feature>
<evidence type="ECO:0000256" key="7">
    <source>
        <dbReference type="SAM" id="MobiDB-lite"/>
    </source>
</evidence>
<evidence type="ECO:0000256" key="2">
    <source>
        <dbReference type="ARBA" id="ARBA00004271"/>
    </source>
</evidence>
<evidence type="ECO:0000259" key="8">
    <source>
        <dbReference type="PROSITE" id="PS51277"/>
    </source>
</evidence>
<keyword evidence="4" id="KW-0052">Apoplast</keyword>
<keyword evidence="10" id="KW-1185">Reference proteome</keyword>
<comment type="subcellular location">
    <subcellularLocation>
        <location evidence="1">Secreted</location>
        <location evidence="1">Cell wall</location>
    </subcellularLocation>
    <subcellularLocation>
        <location evidence="2">Secreted</location>
        <location evidence="2">Extracellular space</location>
        <location evidence="2">Apoplast</location>
    </subcellularLocation>
</comment>
<dbReference type="PANTHER" id="PTHR31458">
    <property type="entry name" value="POLYGALACTURONASE 1 BETA-LIKE PROTEIN 2"/>
    <property type="match status" value="1"/>
</dbReference>
<feature type="region of interest" description="Disordered" evidence="7">
    <location>
        <begin position="168"/>
        <end position="187"/>
    </location>
</feature>
<organism evidence="9 10">
    <name type="scientific">Rhododendron williamsianum</name>
    <dbReference type="NCBI Taxonomy" id="262921"/>
    <lineage>
        <taxon>Eukaryota</taxon>
        <taxon>Viridiplantae</taxon>
        <taxon>Streptophyta</taxon>
        <taxon>Embryophyta</taxon>
        <taxon>Tracheophyta</taxon>
        <taxon>Spermatophyta</taxon>
        <taxon>Magnoliopsida</taxon>
        <taxon>eudicotyledons</taxon>
        <taxon>Gunneridae</taxon>
        <taxon>Pentapetalae</taxon>
        <taxon>asterids</taxon>
        <taxon>Ericales</taxon>
        <taxon>Ericaceae</taxon>
        <taxon>Ericoideae</taxon>
        <taxon>Rhodoreae</taxon>
        <taxon>Rhododendron</taxon>
    </lineage>
</organism>
<evidence type="ECO:0000256" key="1">
    <source>
        <dbReference type="ARBA" id="ARBA00004191"/>
    </source>
</evidence>
<dbReference type="PROSITE" id="PS51277">
    <property type="entry name" value="BURP"/>
    <property type="match status" value="1"/>
</dbReference>
<evidence type="ECO:0000313" key="9">
    <source>
        <dbReference type="EMBL" id="KAE9452961.1"/>
    </source>
</evidence>
<keyword evidence="5" id="KW-0732">Signal</keyword>
<evidence type="ECO:0000256" key="4">
    <source>
        <dbReference type="ARBA" id="ARBA00022523"/>
    </source>
</evidence>
<name>A0A6A4LAN1_9ERIC</name>
<reference evidence="9 10" key="1">
    <citation type="journal article" date="2019" name="Genome Biol. Evol.">
        <title>The Rhododendron genome and chromosomal organization provide insight into shared whole-genome duplications across the heath family (Ericaceae).</title>
        <authorList>
            <person name="Soza V.L."/>
            <person name="Lindsley D."/>
            <person name="Waalkes A."/>
            <person name="Ramage E."/>
            <person name="Patwardhan R.P."/>
            <person name="Burton J.N."/>
            <person name="Adey A."/>
            <person name="Kumar A."/>
            <person name="Qiu R."/>
            <person name="Shendure J."/>
            <person name="Hall B."/>
        </authorList>
    </citation>
    <scope>NUCLEOTIDE SEQUENCE [LARGE SCALE GENOMIC DNA]</scope>
    <source>
        <strain evidence="9">RSF 1966-606</strain>
    </source>
</reference>
<dbReference type="Pfam" id="PF03181">
    <property type="entry name" value="BURP"/>
    <property type="match status" value="1"/>
</dbReference>
<sequence length="480" mass="53723">MEGSNKDVMIGKVSGINGGKVTKSVSCHQSLFPYLLYYCHSVLKVRVYEVDILDPKTKAKINHGVAICHVDTSPWSVGHVAFMALGSGPGKIEAHRLEGTYKAHRLDGPHSAYKVFLDKPENEALHIWTEGNASSSSSNKPFSPPRIKGEHKKAKKDSAQRKRLGCRCARTPTNNGKFKSPSMSLDEHTDDVPRLAIRGTVLGLPGVDGAEGKLLTQPLRKEAPPDTIVQYYMVYLGGPQDSQFSWYRSFAPVANVKRKINFQKEASSSTRRRYYRRTTSRRGCKQTFPNSGLLEEVFQEAGLAPYAEPYSQAVDMPCLGDKYADRRGKKIKDVFDWKSSDPRIGCLICVDELSLFKLIKRHHIVMPFENLEPGAVMRLHISEYVEFKYGIFVDPYWPISAVRKAVLGREIVDDVLDSLAIAVVLSQCQTSTWFAVNIFESTSIIGGLNSTSSGNACVEKLRDALSLQYFSRRLRFVFDK</sequence>
<keyword evidence="3" id="KW-0134">Cell wall</keyword>
<feature type="domain" description="BURP" evidence="8">
    <location>
        <begin position="1"/>
        <end position="110"/>
    </location>
</feature>
<dbReference type="Proteomes" id="UP000428333">
    <property type="component" value="Linkage Group LG09"/>
</dbReference>
<dbReference type="InterPro" id="IPR004873">
    <property type="entry name" value="BURP_dom"/>
</dbReference>
<accession>A0A6A4LAN1</accession>
<dbReference type="OrthoDB" id="1766920at2759"/>
<dbReference type="GO" id="GO:0048046">
    <property type="term" value="C:apoplast"/>
    <property type="evidence" value="ECO:0007669"/>
    <property type="project" value="UniProtKB-SubCell"/>
</dbReference>
<gene>
    <name evidence="9" type="ORF">C3L33_15135</name>
</gene>
<keyword evidence="3" id="KW-0964">Secreted</keyword>
<evidence type="ECO:0000256" key="3">
    <source>
        <dbReference type="ARBA" id="ARBA00022512"/>
    </source>
</evidence>
<evidence type="ECO:0000313" key="10">
    <source>
        <dbReference type="Proteomes" id="UP000428333"/>
    </source>
</evidence>
<keyword evidence="6" id="KW-0325">Glycoprotein</keyword>
<feature type="compositionally biased region" description="Polar residues" evidence="7">
    <location>
        <begin position="171"/>
        <end position="183"/>
    </location>
</feature>